<organism evidence="3 4">
    <name type="scientific">Rhodococcus koreensis</name>
    <dbReference type="NCBI Taxonomy" id="99653"/>
    <lineage>
        <taxon>Bacteria</taxon>
        <taxon>Bacillati</taxon>
        <taxon>Actinomycetota</taxon>
        <taxon>Actinomycetes</taxon>
        <taxon>Mycobacteriales</taxon>
        <taxon>Nocardiaceae</taxon>
        <taxon>Rhodococcus</taxon>
    </lineage>
</organism>
<dbReference type="Pfam" id="PF06527">
    <property type="entry name" value="TniQ"/>
    <property type="match status" value="1"/>
</dbReference>
<evidence type="ECO:0000313" key="3">
    <source>
        <dbReference type="EMBL" id="SED92080.1"/>
    </source>
</evidence>
<keyword evidence="4" id="KW-1185">Reference proteome</keyword>
<dbReference type="InterPro" id="IPR036390">
    <property type="entry name" value="WH_DNA-bd_sf"/>
</dbReference>
<gene>
    <name evidence="3" type="ORF">SAMN04490239_9271</name>
</gene>
<dbReference type="GO" id="GO:0003700">
    <property type="term" value="F:DNA-binding transcription factor activity"/>
    <property type="evidence" value="ECO:0007669"/>
    <property type="project" value="InterPro"/>
</dbReference>
<accession>A0A1H5ELX7</accession>
<dbReference type="InterPro" id="IPR036388">
    <property type="entry name" value="WH-like_DNA-bd_sf"/>
</dbReference>
<dbReference type="Proteomes" id="UP000183561">
    <property type="component" value="Unassembled WGS sequence"/>
</dbReference>
<dbReference type="EMBL" id="FNSV01000006">
    <property type="protein sequence ID" value="SED92080.1"/>
    <property type="molecule type" value="Genomic_DNA"/>
</dbReference>
<evidence type="ECO:0000256" key="1">
    <source>
        <dbReference type="SAM" id="MobiDB-lite"/>
    </source>
</evidence>
<dbReference type="OrthoDB" id="3874088at2"/>
<evidence type="ECO:0000313" key="4">
    <source>
        <dbReference type="Proteomes" id="UP000183561"/>
    </source>
</evidence>
<dbReference type="Gene3D" id="1.10.10.10">
    <property type="entry name" value="Winged helix-like DNA-binding domain superfamily/Winged helix DNA-binding domain"/>
    <property type="match status" value="1"/>
</dbReference>
<dbReference type="SUPFAM" id="SSF46785">
    <property type="entry name" value="Winged helix' DNA-binding domain"/>
    <property type="match status" value="1"/>
</dbReference>
<protein>
    <submittedName>
        <fullName evidence="3">Regulatory helix-turn-helix protein, lysR family</fullName>
    </submittedName>
</protein>
<dbReference type="RefSeq" id="WP_072951072.1">
    <property type="nucleotide sequence ID" value="NZ_FNSV01000006.1"/>
</dbReference>
<dbReference type="PROSITE" id="PS50931">
    <property type="entry name" value="HTH_LYSR"/>
    <property type="match status" value="1"/>
</dbReference>
<evidence type="ECO:0000259" key="2">
    <source>
        <dbReference type="PROSITE" id="PS50931"/>
    </source>
</evidence>
<proteinExistence type="predicted"/>
<feature type="region of interest" description="Disordered" evidence="1">
    <location>
        <begin position="158"/>
        <end position="189"/>
    </location>
</feature>
<dbReference type="InterPro" id="IPR000847">
    <property type="entry name" value="LysR_HTH_N"/>
</dbReference>
<dbReference type="InterPro" id="IPR009492">
    <property type="entry name" value="TniQ"/>
</dbReference>
<name>A0A1H5ELX7_9NOCA</name>
<dbReference type="AlphaFoldDB" id="A0A1H5ELX7"/>
<feature type="domain" description="HTH lysR-type" evidence="2">
    <location>
        <begin position="796"/>
        <end position="850"/>
    </location>
</feature>
<reference evidence="4" key="1">
    <citation type="submission" date="2016-10" db="EMBL/GenBank/DDBJ databases">
        <authorList>
            <person name="Varghese N."/>
            <person name="Submissions S."/>
        </authorList>
    </citation>
    <scope>NUCLEOTIDE SEQUENCE [LARGE SCALE GENOMIC DNA]</scope>
    <source>
        <strain evidence="4">DSM 44498</strain>
    </source>
</reference>
<dbReference type="Pfam" id="PF00126">
    <property type="entry name" value="HTH_1"/>
    <property type="match status" value="1"/>
</dbReference>
<sequence>MNANRTLPIRFPPLPGEALDSWLEAIAHRTRTAWADLTAAVALTPPTPGGFRHSDWAAFLSGDEAAGIAAATGVDPTTIEAMTLARFDGTAVDIDRARRRVVCTFPWSRPHGARYCPDCLAETGGRWQLQWRLGWAFACTIHRCLLADGCPRCFRRQRGQPTPGDTIPDPGRCGRPARRHGGASAPPRCGADLTRTDVVRFPAGHPVLVAQQIVCDTIAAGTGSFGVYAERPLSARETLADVRTLAARALWHARHEDLAARLPAELATAYRQAKATNGSRDWPNPPDKPGSWAPTHAALAAAGVTVALQVLDAPDIASAGDRLRWLMRGGHHSGLVITPKTVRSWGRDTSATLEAVQLSALTPLLQPVHQLRYRTTADYPRHPEPDERRADRILRRLPTLLWPQWSLRFALPGCGHTETSAALAIATLLVGSRLTRTTAADMLGAAATPHTVSRILSHLVAHPHWPDASAALLRLADYLDITEVPIDYARRRTLNYENLLPDEQWTDICRRTLTPPGDATKTDVIRRWLFQRLSGLPAHRAPSANSNYAIPTKLAALPRHLTPGLAAHLEHTARQFLTHHGLGEEPITWHPPLDLISGLDLPATDPEAIDITTLHRLIRYERRSYSAAADQLGTSIDTVRHLLGTHPAPESAAQLRIRGHASARARAALPENTFIELYHRQNRSLREIARSLDVSKATIAALARDYRIELRRPQPRPCIVIDRDWLHDQYVTRGHTLTQIAHETGVNRGTIKRWLTVHNLPCRTTTDRGCRSAAGVVPTPTLLRPALVRPYGRQRLQRFITATEHRTIDAAARTIGIRPSTLTIQIRRLERELGGELLVRAHGHHPMSLTPLGAEVLAVARDLEVPILAPL</sequence>